<dbReference type="KEGG" id="sfo:Z042_19590"/>
<reference evidence="2 3" key="1">
    <citation type="submission" date="2014-01" db="EMBL/GenBank/DDBJ databases">
        <title>Isolation of Serratia multitudinisentens RB-25 from Ex-Landfill site.</title>
        <authorList>
            <person name="Robson E.H.J."/>
        </authorList>
    </citation>
    <scope>NUCLEOTIDE SEQUENCE [LARGE SCALE GENOMIC DNA]</scope>
    <source>
        <strain evidence="2 3">RB-25</strain>
    </source>
</reference>
<dbReference type="InterPro" id="IPR009057">
    <property type="entry name" value="Homeodomain-like_sf"/>
</dbReference>
<dbReference type="PANTHER" id="PTHR37812:SF1">
    <property type="entry name" value="MU-LIKE PROPHAGE FLUMU PROTEIN C"/>
    <property type="match status" value="1"/>
</dbReference>
<evidence type="ECO:0000259" key="1">
    <source>
        <dbReference type="Pfam" id="PF08765"/>
    </source>
</evidence>
<dbReference type="InterPro" id="IPR052411">
    <property type="entry name" value="c-mor_Regulatory_Protein"/>
</dbReference>
<protein>
    <submittedName>
        <fullName evidence="2">Histidine kinase</fullName>
    </submittedName>
</protein>
<dbReference type="RefSeq" id="WP_024911489.1">
    <property type="nucleotide sequence ID" value="NZ_CP007044.2"/>
</dbReference>
<dbReference type="OrthoDB" id="9800398at2"/>
<evidence type="ECO:0000313" key="3">
    <source>
        <dbReference type="Proteomes" id="UP000019030"/>
    </source>
</evidence>
<dbReference type="NCBIfam" id="NF040785">
    <property type="entry name" value="CD3324_fam"/>
    <property type="match status" value="1"/>
</dbReference>
<proteinExistence type="predicted"/>
<keyword evidence="2" id="KW-0808">Transferase</keyword>
<evidence type="ECO:0000313" key="2">
    <source>
        <dbReference type="EMBL" id="AHG21563.1"/>
    </source>
</evidence>
<feature type="domain" description="Mor transcription activator" evidence="1">
    <location>
        <begin position="12"/>
        <end position="86"/>
    </location>
</feature>
<dbReference type="EMBL" id="CP007044">
    <property type="protein sequence ID" value="AHG21563.1"/>
    <property type="molecule type" value="Genomic_DNA"/>
</dbReference>
<dbReference type="InterPro" id="IPR014875">
    <property type="entry name" value="Mor_transcription_activator"/>
</dbReference>
<dbReference type="Gene3D" id="1.10.10.60">
    <property type="entry name" value="Homeodomain-like"/>
    <property type="match status" value="1"/>
</dbReference>
<dbReference type="PATRIC" id="fig|1441930.4.peg.3871"/>
<accession>W0LCI6</accession>
<gene>
    <name evidence="2" type="ORF">Z042_19590</name>
</gene>
<dbReference type="Proteomes" id="UP000019030">
    <property type="component" value="Chromosome"/>
</dbReference>
<dbReference type="HOGENOM" id="CLU_159841_0_0_6"/>
<dbReference type="Pfam" id="PF08765">
    <property type="entry name" value="Mor"/>
    <property type="match status" value="1"/>
</dbReference>
<dbReference type="PANTHER" id="PTHR37812">
    <property type="entry name" value="MU-LIKE PROPHAGE FLUMU PROTEIN C"/>
    <property type="match status" value="1"/>
</dbReference>
<name>W0LCI6_9GAMM</name>
<reference evidence="2 3" key="2">
    <citation type="submission" date="2015-03" db="EMBL/GenBank/DDBJ databases">
        <authorList>
            <person name="Chan K.-G."/>
        </authorList>
    </citation>
    <scope>NUCLEOTIDE SEQUENCE [LARGE SCALE GENOMIC DNA]</scope>
    <source>
        <strain evidence="2 3">RB-25</strain>
    </source>
</reference>
<dbReference type="SUPFAM" id="SSF46689">
    <property type="entry name" value="Homeodomain-like"/>
    <property type="match status" value="1"/>
</dbReference>
<keyword evidence="3" id="KW-1185">Reference proteome</keyword>
<dbReference type="STRING" id="1441930.Z042_19590"/>
<organism evidence="2 3">
    <name type="scientific">Chania multitudinisentens RB-25</name>
    <dbReference type="NCBI Taxonomy" id="1441930"/>
    <lineage>
        <taxon>Bacteria</taxon>
        <taxon>Pseudomonadati</taxon>
        <taxon>Pseudomonadota</taxon>
        <taxon>Gammaproteobacteria</taxon>
        <taxon>Enterobacterales</taxon>
        <taxon>Yersiniaceae</taxon>
        <taxon>Chania</taxon>
    </lineage>
</organism>
<dbReference type="AlphaFoldDB" id="W0LCI6"/>
<dbReference type="InterPro" id="IPR049739">
    <property type="entry name" value="YraL-like"/>
</dbReference>
<dbReference type="GO" id="GO:0016301">
    <property type="term" value="F:kinase activity"/>
    <property type="evidence" value="ECO:0007669"/>
    <property type="project" value="UniProtKB-KW"/>
</dbReference>
<sequence length="90" mass="10337">MSYKKASDVLPQDLLIAIQQYIDGEYIYIPRKEDNKLSWGENTQTRETLQARNRAILAKRLAGYSVAELAEQYFLSTKAIYKIVNAGKNH</sequence>
<keyword evidence="2" id="KW-0418">Kinase</keyword>
<dbReference type="eggNOG" id="COG2197">
    <property type="taxonomic scope" value="Bacteria"/>
</dbReference>